<reference evidence="9 10" key="1">
    <citation type="journal article" date="2017" name="ISME J.">
        <title>Energy and carbon metabolisms in a deep terrestrial subsurface fluid microbial community.</title>
        <authorList>
            <person name="Momper L."/>
            <person name="Jungbluth S.P."/>
            <person name="Lee M.D."/>
            <person name="Amend J.P."/>
        </authorList>
    </citation>
    <scope>NUCLEOTIDE SEQUENCE [LARGE SCALE GENOMIC DNA]</scope>
    <source>
        <strain evidence="9">SURF_5</strain>
    </source>
</reference>
<evidence type="ECO:0000256" key="2">
    <source>
        <dbReference type="ARBA" id="ARBA00007613"/>
    </source>
</evidence>
<name>A0A3A4NUP0_ABYX5</name>
<dbReference type="Gene3D" id="1.20.1600.10">
    <property type="entry name" value="Outer membrane efflux proteins (OEP)"/>
    <property type="match status" value="1"/>
</dbReference>
<protein>
    <submittedName>
        <fullName evidence="9">TolC family protein</fullName>
    </submittedName>
</protein>
<comment type="similarity">
    <text evidence="2">Belongs to the outer membrane factor (OMF) (TC 1.B.17) family.</text>
</comment>
<comment type="caution">
    <text evidence="9">The sequence shown here is derived from an EMBL/GenBank/DDBJ whole genome shotgun (WGS) entry which is preliminary data.</text>
</comment>
<accession>A0A3A4NUP0</accession>
<dbReference type="PANTHER" id="PTHR30026:SF23">
    <property type="entry name" value="TO APRF-PUTATIVE OUTER MEMBRANE EFFLUX PROTEIN OR SECRETED ALKALINE PHOSPHATASE-RELATED"/>
    <property type="match status" value="1"/>
</dbReference>
<evidence type="ECO:0000256" key="1">
    <source>
        <dbReference type="ARBA" id="ARBA00004442"/>
    </source>
</evidence>
<proteinExistence type="inferred from homology"/>
<dbReference type="GO" id="GO:0015288">
    <property type="term" value="F:porin activity"/>
    <property type="evidence" value="ECO:0007669"/>
    <property type="project" value="TreeGrafter"/>
</dbReference>
<dbReference type="GO" id="GO:1990281">
    <property type="term" value="C:efflux pump complex"/>
    <property type="evidence" value="ECO:0007669"/>
    <property type="project" value="TreeGrafter"/>
</dbReference>
<dbReference type="Pfam" id="PF02321">
    <property type="entry name" value="OEP"/>
    <property type="match status" value="2"/>
</dbReference>
<evidence type="ECO:0000256" key="6">
    <source>
        <dbReference type="ARBA" id="ARBA00023136"/>
    </source>
</evidence>
<keyword evidence="8" id="KW-0175">Coiled coil</keyword>
<dbReference type="SUPFAM" id="SSF56954">
    <property type="entry name" value="Outer membrane efflux proteins (OEP)"/>
    <property type="match status" value="1"/>
</dbReference>
<sequence length="543" mass="60017">MKSSRWSLAGFALVLFVLFAPVSVLSETDAQSRIEEGESQGPPAIEQLLPPQNLTPLSLRDALCIALTNSLDIQIQRYSPRISTVEVDVQKGVFDPVAFFNATYVDTTVPLPSSVSIATGGLNAVEAEQWVLTGGVAGALPSGLTYEATVISEHTPMSTITEFLGTSGQQQFETVLSVSQPLLKNFGIDVNTTGIRAAEINKEASIALFEQAVIDTFFEVEQAYWNLVFAYKNLYVKLNSLNVAQNLLRENRIRLRVGVVAPLDVLQSETGVAFREEEVIVALSLLETASDTLVSLINLFPEQMNWDLVVFPTDEVDFAPPDKYAEAEEIATAFRSRRDLEALLLQREAGELQAKFAKNQLLPALNLNATVGLIGLDEDFGVSLIQPPDIGIDPAADDLFSGDNFQWLLGFTFEMPLGRNFERGQYRVANLTVSQLDSSIQNVRLLIIQDVRNALRQIATTWERVQAARVTMDFRKKSLDAEKKRYEVGATTTFDLLQFEEELAEAEARLVNAQADYRIALSNLRRATGTLLQYLNVRVDIAS</sequence>
<dbReference type="Proteomes" id="UP000265882">
    <property type="component" value="Unassembled WGS sequence"/>
</dbReference>
<keyword evidence="7" id="KW-0998">Cell outer membrane</keyword>
<organism evidence="9 10">
    <name type="scientific">Abyssobacteria bacterium (strain SURF_5)</name>
    <dbReference type="NCBI Taxonomy" id="2093360"/>
    <lineage>
        <taxon>Bacteria</taxon>
        <taxon>Pseudomonadati</taxon>
        <taxon>Candidatus Hydrogenedentota</taxon>
        <taxon>Candidatus Abyssobacteria</taxon>
    </lineage>
</organism>
<comment type="subcellular location">
    <subcellularLocation>
        <location evidence="1">Cell outer membrane</location>
    </subcellularLocation>
</comment>
<evidence type="ECO:0000313" key="9">
    <source>
        <dbReference type="EMBL" id="RJP22559.1"/>
    </source>
</evidence>
<dbReference type="GO" id="GO:0009279">
    <property type="term" value="C:cell outer membrane"/>
    <property type="evidence" value="ECO:0007669"/>
    <property type="project" value="UniProtKB-SubCell"/>
</dbReference>
<dbReference type="GO" id="GO:0015562">
    <property type="term" value="F:efflux transmembrane transporter activity"/>
    <property type="evidence" value="ECO:0007669"/>
    <property type="project" value="InterPro"/>
</dbReference>
<dbReference type="InterPro" id="IPR051906">
    <property type="entry name" value="TolC-like"/>
</dbReference>
<evidence type="ECO:0000256" key="8">
    <source>
        <dbReference type="SAM" id="Coils"/>
    </source>
</evidence>
<evidence type="ECO:0000256" key="5">
    <source>
        <dbReference type="ARBA" id="ARBA00022692"/>
    </source>
</evidence>
<dbReference type="PANTHER" id="PTHR30026">
    <property type="entry name" value="OUTER MEMBRANE PROTEIN TOLC"/>
    <property type="match status" value="1"/>
</dbReference>
<dbReference type="AlphaFoldDB" id="A0A3A4NUP0"/>
<gene>
    <name evidence="9" type="ORF">C4520_08100</name>
</gene>
<evidence type="ECO:0000256" key="4">
    <source>
        <dbReference type="ARBA" id="ARBA00022452"/>
    </source>
</evidence>
<keyword evidence="4" id="KW-1134">Transmembrane beta strand</keyword>
<keyword evidence="6" id="KW-0472">Membrane</keyword>
<dbReference type="InterPro" id="IPR003423">
    <property type="entry name" value="OMP_efflux"/>
</dbReference>
<evidence type="ECO:0000313" key="10">
    <source>
        <dbReference type="Proteomes" id="UP000265882"/>
    </source>
</evidence>
<dbReference type="EMBL" id="QZKU01000056">
    <property type="protein sequence ID" value="RJP22559.1"/>
    <property type="molecule type" value="Genomic_DNA"/>
</dbReference>
<evidence type="ECO:0000256" key="7">
    <source>
        <dbReference type="ARBA" id="ARBA00023237"/>
    </source>
</evidence>
<feature type="coiled-coil region" evidence="8">
    <location>
        <begin position="496"/>
        <end position="523"/>
    </location>
</feature>
<keyword evidence="3" id="KW-0813">Transport</keyword>
<keyword evidence="5" id="KW-0812">Transmembrane</keyword>
<evidence type="ECO:0000256" key="3">
    <source>
        <dbReference type="ARBA" id="ARBA00022448"/>
    </source>
</evidence>